<dbReference type="PROSITE" id="PS50879">
    <property type="entry name" value="RNASE_H_1"/>
    <property type="match status" value="1"/>
</dbReference>
<gene>
    <name evidence="2" type="ORF">Nepgr_009634</name>
</gene>
<dbReference type="Proteomes" id="UP001279734">
    <property type="component" value="Unassembled WGS sequence"/>
</dbReference>
<evidence type="ECO:0000259" key="1">
    <source>
        <dbReference type="PROSITE" id="PS50879"/>
    </source>
</evidence>
<accession>A0AAD3SBQ2</accession>
<proteinExistence type="predicted"/>
<dbReference type="InterPro" id="IPR002156">
    <property type="entry name" value="RNaseH_domain"/>
</dbReference>
<dbReference type="EMBL" id="BSYO01000007">
    <property type="protein sequence ID" value="GMH07794.1"/>
    <property type="molecule type" value="Genomic_DNA"/>
</dbReference>
<dbReference type="PANTHER" id="PTHR48475">
    <property type="entry name" value="RIBONUCLEASE H"/>
    <property type="match status" value="1"/>
</dbReference>
<keyword evidence="3" id="KW-1185">Reference proteome</keyword>
<evidence type="ECO:0000313" key="3">
    <source>
        <dbReference type="Proteomes" id="UP001279734"/>
    </source>
</evidence>
<protein>
    <recommendedName>
        <fullName evidence="1">RNase H type-1 domain-containing protein</fullName>
    </recommendedName>
</protein>
<dbReference type="GO" id="GO:0003676">
    <property type="term" value="F:nucleic acid binding"/>
    <property type="evidence" value="ECO:0007669"/>
    <property type="project" value="InterPro"/>
</dbReference>
<dbReference type="PANTHER" id="PTHR48475:SF2">
    <property type="entry name" value="RIBONUCLEASE H"/>
    <property type="match status" value="1"/>
</dbReference>
<feature type="domain" description="RNase H type-1" evidence="1">
    <location>
        <begin position="22"/>
        <end position="102"/>
    </location>
</feature>
<dbReference type="AlphaFoldDB" id="A0AAD3SBQ2"/>
<dbReference type="InterPro" id="IPR012337">
    <property type="entry name" value="RNaseH-like_sf"/>
</dbReference>
<dbReference type="Gene3D" id="3.30.420.10">
    <property type="entry name" value="Ribonuclease H-like superfamily/Ribonuclease H"/>
    <property type="match status" value="1"/>
</dbReference>
<reference evidence="2" key="1">
    <citation type="submission" date="2023-05" db="EMBL/GenBank/DDBJ databases">
        <title>Nepenthes gracilis genome sequencing.</title>
        <authorList>
            <person name="Fukushima K."/>
        </authorList>
    </citation>
    <scope>NUCLEOTIDE SEQUENCE</scope>
    <source>
        <strain evidence="2">SING2019-196</strain>
    </source>
</reference>
<name>A0AAD3SBQ2_NEPGR</name>
<sequence>MVEVATPTLDAPHSPKSLDVLDVPSWIMNVDGSSTQTGNRVRVVLRTPDGIEIKYSITLTFPTTNNMAEYEALLAGLRLTKEFFPRSLVVCSDSELVVNQIQ</sequence>
<dbReference type="Pfam" id="PF13456">
    <property type="entry name" value="RVT_3"/>
    <property type="match status" value="1"/>
</dbReference>
<evidence type="ECO:0000313" key="2">
    <source>
        <dbReference type="EMBL" id="GMH07794.1"/>
    </source>
</evidence>
<dbReference type="InterPro" id="IPR036397">
    <property type="entry name" value="RNaseH_sf"/>
</dbReference>
<organism evidence="2 3">
    <name type="scientific">Nepenthes gracilis</name>
    <name type="common">Slender pitcher plant</name>
    <dbReference type="NCBI Taxonomy" id="150966"/>
    <lineage>
        <taxon>Eukaryota</taxon>
        <taxon>Viridiplantae</taxon>
        <taxon>Streptophyta</taxon>
        <taxon>Embryophyta</taxon>
        <taxon>Tracheophyta</taxon>
        <taxon>Spermatophyta</taxon>
        <taxon>Magnoliopsida</taxon>
        <taxon>eudicotyledons</taxon>
        <taxon>Gunneridae</taxon>
        <taxon>Pentapetalae</taxon>
        <taxon>Caryophyllales</taxon>
        <taxon>Nepenthaceae</taxon>
        <taxon>Nepenthes</taxon>
    </lineage>
</organism>
<dbReference type="GO" id="GO:0004523">
    <property type="term" value="F:RNA-DNA hybrid ribonuclease activity"/>
    <property type="evidence" value="ECO:0007669"/>
    <property type="project" value="InterPro"/>
</dbReference>
<dbReference type="SUPFAM" id="SSF53098">
    <property type="entry name" value="Ribonuclease H-like"/>
    <property type="match status" value="1"/>
</dbReference>
<comment type="caution">
    <text evidence="2">The sequence shown here is derived from an EMBL/GenBank/DDBJ whole genome shotgun (WGS) entry which is preliminary data.</text>
</comment>